<gene>
    <name evidence="2" type="primary">LOC107762046</name>
</gene>
<reference evidence="2" key="2">
    <citation type="submission" date="2025-08" db="UniProtKB">
        <authorList>
            <consortium name="RefSeq"/>
        </authorList>
    </citation>
    <scope>IDENTIFICATION</scope>
    <source>
        <tissue evidence="2">Leaf</tissue>
    </source>
</reference>
<name>A0AC58SH00_TOBAC</name>
<keyword evidence="1" id="KW-1185">Reference proteome</keyword>
<organism evidence="1 2">
    <name type="scientific">Nicotiana tabacum</name>
    <name type="common">Common tobacco</name>
    <dbReference type="NCBI Taxonomy" id="4097"/>
    <lineage>
        <taxon>Eukaryota</taxon>
        <taxon>Viridiplantae</taxon>
        <taxon>Streptophyta</taxon>
        <taxon>Embryophyta</taxon>
        <taxon>Tracheophyta</taxon>
        <taxon>Spermatophyta</taxon>
        <taxon>Magnoliopsida</taxon>
        <taxon>eudicotyledons</taxon>
        <taxon>Gunneridae</taxon>
        <taxon>Pentapetalae</taxon>
        <taxon>asterids</taxon>
        <taxon>lamiids</taxon>
        <taxon>Solanales</taxon>
        <taxon>Solanaceae</taxon>
        <taxon>Nicotianoideae</taxon>
        <taxon>Nicotianeae</taxon>
        <taxon>Nicotiana</taxon>
    </lineage>
</organism>
<dbReference type="RefSeq" id="XP_075084261.1">
    <property type="nucleotide sequence ID" value="XM_075228160.1"/>
</dbReference>
<evidence type="ECO:0000313" key="2">
    <source>
        <dbReference type="RefSeq" id="XP_075084261.1"/>
    </source>
</evidence>
<accession>A0AC58SH00</accession>
<reference evidence="1" key="1">
    <citation type="journal article" date="2014" name="Nat. Commun.">
        <title>The tobacco genome sequence and its comparison with those of tomato and potato.</title>
        <authorList>
            <person name="Sierro N."/>
            <person name="Battey J.N."/>
            <person name="Ouadi S."/>
            <person name="Bakaher N."/>
            <person name="Bovet L."/>
            <person name="Willig A."/>
            <person name="Goepfert S."/>
            <person name="Peitsch M.C."/>
            <person name="Ivanov N.V."/>
        </authorList>
    </citation>
    <scope>NUCLEOTIDE SEQUENCE [LARGE SCALE GENOMIC DNA]</scope>
</reference>
<dbReference type="Proteomes" id="UP000790787">
    <property type="component" value="Chromosome 13"/>
</dbReference>
<sequence>MLFSKNLFLGNKDRFFNIVDFGLISRASIEYFLQSYCKIYFRKVKTSMKKSKSVFSIKVVGKRGMKKVGMLAKMLLISVNLPRGDVISATYGERYCPFSSLSKSCPQTSNLLVVGKRGMKKVGMLAKMLLISVNLPRGDVISTTYGERYFPFSSLSKSCPQTSNLLWNFCSVPLMMKLSGTVTFARNLSIMQAQMFEYSTRDLELKQKWVPICKKIKL</sequence>
<evidence type="ECO:0000313" key="1">
    <source>
        <dbReference type="Proteomes" id="UP000790787"/>
    </source>
</evidence>
<protein>
    <submittedName>
        <fullName evidence="2">Uncharacterized protein LOC107762046 isoform X1</fullName>
    </submittedName>
</protein>
<proteinExistence type="predicted"/>